<proteinExistence type="predicted"/>
<dbReference type="PANTHER" id="PTHR12747">
    <property type="entry name" value="ELONGATOR COMPLEX PROTEIN 1"/>
    <property type="match status" value="1"/>
</dbReference>
<accession>A0AAV3NUF2</accession>
<protein>
    <submittedName>
        <fullName evidence="4">General transcription factor</fullName>
    </submittedName>
</protein>
<dbReference type="GO" id="GO:0002926">
    <property type="term" value="P:tRNA wobble base 5-methoxycarbonylmethyl-2-thiouridinylation"/>
    <property type="evidence" value="ECO:0007669"/>
    <property type="project" value="TreeGrafter"/>
</dbReference>
<evidence type="ECO:0000259" key="2">
    <source>
        <dbReference type="Pfam" id="PF23925"/>
    </source>
</evidence>
<evidence type="ECO:0000259" key="3">
    <source>
        <dbReference type="Pfam" id="PF23936"/>
    </source>
</evidence>
<evidence type="ECO:0000313" key="4">
    <source>
        <dbReference type="EMBL" id="GAA0142965.1"/>
    </source>
</evidence>
<dbReference type="PANTHER" id="PTHR12747:SF0">
    <property type="entry name" value="ELONGATOR COMPLEX PROTEIN 1"/>
    <property type="match status" value="1"/>
</dbReference>
<dbReference type="Pfam" id="PF23925">
    <property type="entry name" value="A-sol_ELP1"/>
    <property type="match status" value="1"/>
</dbReference>
<dbReference type="GO" id="GO:0033588">
    <property type="term" value="C:elongator holoenzyme complex"/>
    <property type="evidence" value="ECO:0007669"/>
    <property type="project" value="InterPro"/>
</dbReference>
<dbReference type="AlphaFoldDB" id="A0AAV3NUF2"/>
<feature type="region of interest" description="Disordered" evidence="1">
    <location>
        <begin position="332"/>
        <end position="358"/>
    </location>
</feature>
<dbReference type="InterPro" id="IPR056169">
    <property type="entry name" value="HB_ELP1"/>
</dbReference>
<comment type="caution">
    <text evidence="4">The sequence shown here is derived from an EMBL/GenBank/DDBJ whole genome shotgun (WGS) entry which is preliminary data.</text>
</comment>
<organism evidence="4 5">
    <name type="scientific">Lithospermum erythrorhizon</name>
    <name type="common">Purple gromwell</name>
    <name type="synonym">Lithospermum officinale var. erythrorhizon</name>
    <dbReference type="NCBI Taxonomy" id="34254"/>
    <lineage>
        <taxon>Eukaryota</taxon>
        <taxon>Viridiplantae</taxon>
        <taxon>Streptophyta</taxon>
        <taxon>Embryophyta</taxon>
        <taxon>Tracheophyta</taxon>
        <taxon>Spermatophyta</taxon>
        <taxon>Magnoliopsida</taxon>
        <taxon>eudicotyledons</taxon>
        <taxon>Gunneridae</taxon>
        <taxon>Pentapetalae</taxon>
        <taxon>asterids</taxon>
        <taxon>lamiids</taxon>
        <taxon>Boraginales</taxon>
        <taxon>Boraginaceae</taxon>
        <taxon>Boraginoideae</taxon>
        <taxon>Lithospermeae</taxon>
        <taxon>Lithospermum</taxon>
    </lineage>
</organism>
<feature type="domain" description="ELP1 three-helical bundle" evidence="3">
    <location>
        <begin position="325"/>
        <end position="408"/>
    </location>
</feature>
<dbReference type="Pfam" id="PF23936">
    <property type="entry name" value="HB_ELP1"/>
    <property type="match status" value="1"/>
</dbReference>
<feature type="compositionally biased region" description="Low complexity" evidence="1">
    <location>
        <begin position="332"/>
        <end position="341"/>
    </location>
</feature>
<keyword evidence="5" id="KW-1185">Reference proteome</keyword>
<evidence type="ECO:0000256" key="1">
    <source>
        <dbReference type="SAM" id="MobiDB-lite"/>
    </source>
</evidence>
<feature type="compositionally biased region" description="Basic residues" evidence="1">
    <location>
        <begin position="345"/>
        <end position="355"/>
    </location>
</feature>
<dbReference type="EMBL" id="BAABME010000460">
    <property type="protein sequence ID" value="GAA0142965.1"/>
    <property type="molecule type" value="Genomic_DNA"/>
</dbReference>
<dbReference type="GO" id="GO:0005829">
    <property type="term" value="C:cytosol"/>
    <property type="evidence" value="ECO:0007669"/>
    <property type="project" value="TreeGrafter"/>
</dbReference>
<dbReference type="InterPro" id="IPR056167">
    <property type="entry name" value="A-sol_ELP1"/>
</dbReference>
<evidence type="ECO:0000313" key="5">
    <source>
        <dbReference type="Proteomes" id="UP001454036"/>
    </source>
</evidence>
<dbReference type="GO" id="GO:0000049">
    <property type="term" value="F:tRNA binding"/>
    <property type="evidence" value="ECO:0007669"/>
    <property type="project" value="TreeGrafter"/>
</dbReference>
<feature type="domain" description="ELP1 alpha-solenoid" evidence="2">
    <location>
        <begin position="122"/>
        <end position="324"/>
    </location>
</feature>
<gene>
    <name evidence="4" type="ORF">LIER_03751</name>
</gene>
<sequence length="460" mass="52263">MKNLKLSYQITSKVELQREEEVLRFAALDIERNRLFFSSSANFVYTIHLSSLLQELLYVVDINDVLHGDVGSQFDNFLRGEDQKIYINVRERGAKIVGVLHGNDSAVILQAPRHNLECIYPRKLLLTSIVNALISKRFKDALLMVRQHRIDFNIIVDYCGWKAFLPSAAEFVKQVNNLSYITEFVCSIRNENIFDSLYKSYRSLLILEDSKDVANRELDGTNDLNKVTSVLLAVRKALEEEVAESLGRELCILTTLARSDPPALEKALKRIKMIREMELSSSDNAKRKHFPSVEESLKHLLWLSDSVAVFEAALERFMLHLNCMSRSRKGSTASISSTASTKARDMRRQRKKGKIRAGSPDEEIALVEHLKGMSVAAGAKRELKSLLTCLVMLAKEDIARKLQQVCESFQLSQMAAIKLAEDAMPSNTVDEHVYNVEHYIAKMTEEQCSDAFTWKLKVLV</sequence>
<name>A0AAV3NUF2_LITER</name>
<dbReference type="InterPro" id="IPR006849">
    <property type="entry name" value="Elp1"/>
</dbReference>
<dbReference type="Proteomes" id="UP001454036">
    <property type="component" value="Unassembled WGS sequence"/>
</dbReference>
<reference evidence="4 5" key="1">
    <citation type="submission" date="2024-01" db="EMBL/GenBank/DDBJ databases">
        <title>The complete chloroplast genome sequence of Lithospermum erythrorhizon: insights into the phylogenetic relationship among Boraginaceae species and the maternal lineages of purple gromwells.</title>
        <authorList>
            <person name="Okada T."/>
            <person name="Watanabe K."/>
        </authorList>
    </citation>
    <scope>NUCLEOTIDE SEQUENCE [LARGE SCALE GENOMIC DNA]</scope>
</reference>